<dbReference type="Gene3D" id="3.20.20.70">
    <property type="entry name" value="Aldolase class I"/>
    <property type="match status" value="1"/>
</dbReference>
<dbReference type="InterPro" id="IPR013132">
    <property type="entry name" value="PseI/NeuA/B-like_N"/>
</dbReference>
<evidence type="ECO:0000313" key="3">
    <source>
        <dbReference type="Proteomes" id="UP000010792"/>
    </source>
</evidence>
<dbReference type="InterPro" id="IPR013785">
    <property type="entry name" value="Aldolase_TIM"/>
</dbReference>
<proteinExistence type="predicted"/>
<feature type="domain" description="AFP-like" evidence="1">
    <location>
        <begin position="287"/>
        <end position="343"/>
    </location>
</feature>
<gene>
    <name evidence="2" type="primary">neuB</name>
    <name evidence="2" type="ORF">NT26_3141</name>
</gene>
<dbReference type="PANTHER" id="PTHR42966:SF1">
    <property type="entry name" value="SIALIC ACID SYNTHASE"/>
    <property type="match status" value="1"/>
</dbReference>
<dbReference type="AlphaFoldDB" id="L0NJ02"/>
<accession>L0NJ02</accession>
<dbReference type="RefSeq" id="WP_052639864.1">
    <property type="nucleotide sequence ID" value="NZ_FO082820.1"/>
</dbReference>
<dbReference type="NCBIfam" id="TIGR03569">
    <property type="entry name" value="NeuB_NnaB"/>
    <property type="match status" value="1"/>
</dbReference>
<dbReference type="GO" id="GO:0016051">
    <property type="term" value="P:carbohydrate biosynthetic process"/>
    <property type="evidence" value="ECO:0007669"/>
    <property type="project" value="InterPro"/>
</dbReference>
<dbReference type="STRING" id="1125847.NT26_3141"/>
<dbReference type="OrthoDB" id="9781701at2"/>
<dbReference type="InterPro" id="IPR051690">
    <property type="entry name" value="PseI-like"/>
</dbReference>
<dbReference type="InterPro" id="IPR013974">
    <property type="entry name" value="SAF"/>
</dbReference>
<dbReference type="EC" id="2.5.1.57" evidence="2"/>
<evidence type="ECO:0000259" key="1">
    <source>
        <dbReference type="PROSITE" id="PS50844"/>
    </source>
</evidence>
<protein>
    <submittedName>
        <fullName evidence="2">N-acetylneuraminic acid synthetase</fullName>
        <ecNumber evidence="2">2.5.1.57</ecNumber>
    </submittedName>
</protein>
<evidence type="ECO:0000313" key="2">
    <source>
        <dbReference type="EMBL" id="CCF20864.1"/>
    </source>
</evidence>
<dbReference type="GO" id="GO:0047444">
    <property type="term" value="F:N-acylneuraminate-9-phosphate synthase activity"/>
    <property type="evidence" value="ECO:0007669"/>
    <property type="project" value="UniProtKB-EC"/>
</dbReference>
<dbReference type="SUPFAM" id="SSF51269">
    <property type="entry name" value="AFP III-like domain"/>
    <property type="match status" value="1"/>
</dbReference>
<dbReference type="InterPro" id="IPR020007">
    <property type="entry name" value="NeuB/NeuA"/>
</dbReference>
<reference evidence="2 3" key="1">
    <citation type="journal article" date="2013" name="Genome Biol. Evol.">
        <title>Life in an arsenic-containing gold mine: genome and physiology of the autotrophic arsenite-oxidizing bacterium rhizobium sp. NT-26.</title>
        <authorList>
            <person name="Andres J."/>
            <person name="Arsene-Ploetze F."/>
            <person name="Barbe V."/>
            <person name="Brochier-Armanet C."/>
            <person name="Cleiss-Arnold J."/>
            <person name="Coppee J.Y."/>
            <person name="Dillies M.A."/>
            <person name="Geist"/>
            <person name="L"/>
            <person name="Joublin A."/>
            <person name="Koechler S."/>
            <person name="Lassalle F."/>
            <person name="Marchal M."/>
            <person name="Medigue C."/>
            <person name="Muller D."/>
            <person name="Nesme X."/>
            <person name="Plewniak F."/>
            <person name="Proux C."/>
            <person name="Ramirez-Bahena M.H."/>
            <person name="Schenowitz C."/>
            <person name="Sismeiro O."/>
            <person name="Vallenet D."/>
            <person name="Santini J.M."/>
            <person name="Bertin P.N."/>
        </authorList>
    </citation>
    <scope>NUCLEOTIDE SEQUENCE [LARGE SCALE GENOMIC DNA]</scope>
    <source>
        <strain evidence="2 3">NT-26</strain>
    </source>
</reference>
<dbReference type="SMART" id="SM00858">
    <property type="entry name" value="SAF"/>
    <property type="match status" value="1"/>
</dbReference>
<dbReference type="InterPro" id="IPR006190">
    <property type="entry name" value="SAF_AFP_Neu5Ac"/>
</dbReference>
<dbReference type="InterPro" id="IPR036732">
    <property type="entry name" value="AFP_Neu5c_C_sf"/>
</dbReference>
<dbReference type="EMBL" id="FO082820">
    <property type="protein sequence ID" value="CCF20864.1"/>
    <property type="molecule type" value="Genomic_DNA"/>
</dbReference>
<keyword evidence="3" id="KW-1185">Reference proteome</keyword>
<dbReference type="Pfam" id="PF03102">
    <property type="entry name" value="NeuB"/>
    <property type="match status" value="1"/>
</dbReference>
<sequence>MKTFVIAEIGVNHNGSLDLALKLVDAAATAGAQAAKFQTFKADTITARNTATVAYQKVAGGDDQHTMLKKLELSDEDHHKIAAHCADRGIEFMSTAFDSASLDLLCTIGIRRIKVPSGEVTNIPYLQDCARRGLPVILSTGMADLREVRAAVQTLHEAMPAHLPKDPGGLPRLVVLHCTSAYPTALDDVNLRAMATMAAELGVPVGYSDHTQGILVPPIAVASGALVIEKHVTLDRTMAGPDHAASLEPNELRAMIDSIATVEAIMGDGHKVPRAAELEARSLVRRGVKAARDLEAGEVLGMEDCVLLRPATGISPADFSRLPGMRLSRSVKMGEPLDWSMLD</sequence>
<organism evidence="2 3">
    <name type="scientific">Pseudorhizobium banfieldiae</name>
    <dbReference type="NCBI Taxonomy" id="1125847"/>
    <lineage>
        <taxon>Bacteria</taxon>
        <taxon>Pseudomonadati</taxon>
        <taxon>Pseudomonadota</taxon>
        <taxon>Alphaproteobacteria</taxon>
        <taxon>Hyphomicrobiales</taxon>
        <taxon>Rhizobiaceae</taxon>
        <taxon>Rhizobium/Agrobacterium group</taxon>
        <taxon>Pseudorhizobium</taxon>
    </lineage>
</organism>
<dbReference type="Gene3D" id="3.90.1210.10">
    <property type="entry name" value="Antifreeze-like/N-acetylneuraminic acid synthase C-terminal domain"/>
    <property type="match status" value="1"/>
</dbReference>
<dbReference type="InterPro" id="IPR057736">
    <property type="entry name" value="SAF_PseI/NeuA/NeuB"/>
</dbReference>
<keyword evidence="2" id="KW-0808">Transferase</keyword>
<dbReference type="PANTHER" id="PTHR42966">
    <property type="entry name" value="N-ACETYLNEURAMINATE SYNTHASE"/>
    <property type="match status" value="1"/>
</dbReference>
<name>L0NJ02_9HYPH</name>
<dbReference type="PROSITE" id="PS50844">
    <property type="entry name" value="AFP_LIKE"/>
    <property type="match status" value="1"/>
</dbReference>
<dbReference type="Proteomes" id="UP000010792">
    <property type="component" value="Chromosome"/>
</dbReference>
<dbReference type="KEGG" id="rht:NT26_3141"/>
<dbReference type="CDD" id="cd11615">
    <property type="entry name" value="SAF_NeuB_like"/>
    <property type="match status" value="1"/>
</dbReference>
<dbReference type="Pfam" id="PF08666">
    <property type="entry name" value="SAF"/>
    <property type="match status" value="1"/>
</dbReference>
<dbReference type="SUPFAM" id="SSF51569">
    <property type="entry name" value="Aldolase"/>
    <property type="match status" value="1"/>
</dbReference>